<evidence type="ECO:0000313" key="2">
    <source>
        <dbReference type="Proteomes" id="UP001231124"/>
    </source>
</evidence>
<protein>
    <submittedName>
        <fullName evidence="1">Uncharacterized protein</fullName>
    </submittedName>
</protein>
<proteinExistence type="predicted"/>
<keyword evidence="2" id="KW-1185">Reference proteome</keyword>
<gene>
    <name evidence="1" type="ORF">QO012_003715</name>
</gene>
<dbReference type="EMBL" id="JAUSVP010000013">
    <property type="protein sequence ID" value="MDQ0449198.1"/>
    <property type="molecule type" value="Genomic_DNA"/>
</dbReference>
<evidence type="ECO:0000313" key="1">
    <source>
        <dbReference type="EMBL" id="MDQ0449198.1"/>
    </source>
</evidence>
<comment type="caution">
    <text evidence="1">The sequence shown here is derived from an EMBL/GenBank/DDBJ whole genome shotgun (WGS) entry which is preliminary data.</text>
</comment>
<organism evidence="1 2">
    <name type="scientific">Methylobacterium aerolatum</name>
    <dbReference type="NCBI Taxonomy" id="418708"/>
    <lineage>
        <taxon>Bacteria</taxon>
        <taxon>Pseudomonadati</taxon>
        <taxon>Pseudomonadota</taxon>
        <taxon>Alphaproteobacteria</taxon>
        <taxon>Hyphomicrobiales</taxon>
        <taxon>Methylobacteriaceae</taxon>
        <taxon>Methylobacterium</taxon>
    </lineage>
</organism>
<dbReference type="RefSeq" id="WP_238203884.1">
    <property type="nucleotide sequence ID" value="NZ_BPQE01000016.1"/>
</dbReference>
<dbReference type="Proteomes" id="UP001231124">
    <property type="component" value="Unassembled WGS sequence"/>
</dbReference>
<accession>A0ABU0I3L2</accession>
<sequence>MVRWIHALRLWLWRRQVVALARDCRPCGTGEGDGAAATVAAGIAASGHGGPASYSTGAVA</sequence>
<name>A0ABU0I3L2_9HYPH</name>
<reference evidence="1 2" key="1">
    <citation type="submission" date="2023-07" db="EMBL/GenBank/DDBJ databases">
        <title>Genomic Encyclopedia of Type Strains, Phase IV (KMG-IV): sequencing the most valuable type-strain genomes for metagenomic binning, comparative biology and taxonomic classification.</title>
        <authorList>
            <person name="Goeker M."/>
        </authorList>
    </citation>
    <scope>NUCLEOTIDE SEQUENCE [LARGE SCALE GENOMIC DNA]</scope>
    <source>
        <strain evidence="1 2">DSM 19013</strain>
    </source>
</reference>